<feature type="transmembrane region" description="Helical" evidence="1">
    <location>
        <begin position="124"/>
        <end position="141"/>
    </location>
</feature>
<comment type="caution">
    <text evidence="2">The sequence shown here is derived from an EMBL/GenBank/DDBJ whole genome shotgun (WGS) entry which is preliminary data.</text>
</comment>
<keyword evidence="1" id="KW-0472">Membrane</keyword>
<organism evidence="2 3">
    <name type="scientific">Lujinxingia vulgaris</name>
    <dbReference type="NCBI Taxonomy" id="2600176"/>
    <lineage>
        <taxon>Bacteria</taxon>
        <taxon>Deltaproteobacteria</taxon>
        <taxon>Bradymonadales</taxon>
        <taxon>Lujinxingiaceae</taxon>
        <taxon>Lujinxingia</taxon>
    </lineage>
</organism>
<dbReference type="EMBL" id="VOSL01000045">
    <property type="protein sequence ID" value="TXD36263.1"/>
    <property type="molecule type" value="Genomic_DNA"/>
</dbReference>
<evidence type="ECO:0008006" key="4">
    <source>
        <dbReference type="Google" id="ProtNLM"/>
    </source>
</evidence>
<evidence type="ECO:0000313" key="2">
    <source>
        <dbReference type="EMBL" id="TXD36263.1"/>
    </source>
</evidence>
<evidence type="ECO:0000313" key="3">
    <source>
        <dbReference type="Proteomes" id="UP000321046"/>
    </source>
</evidence>
<keyword evidence="1" id="KW-0812">Transmembrane</keyword>
<dbReference type="AlphaFoldDB" id="A0A5C6X7N7"/>
<dbReference type="RefSeq" id="WP_146974411.1">
    <property type="nucleotide sequence ID" value="NZ_VOSL01000045.1"/>
</dbReference>
<dbReference type="Proteomes" id="UP000321046">
    <property type="component" value="Unassembled WGS sequence"/>
</dbReference>
<reference evidence="2 3" key="1">
    <citation type="submission" date="2019-08" db="EMBL/GenBank/DDBJ databases">
        <title>Bradymonadales sp. TMQ2.</title>
        <authorList>
            <person name="Liang Q."/>
        </authorList>
    </citation>
    <scope>NUCLEOTIDE SEQUENCE [LARGE SCALE GENOMIC DNA]</scope>
    <source>
        <strain evidence="2 3">TMQ2</strain>
    </source>
</reference>
<feature type="transmembrane region" description="Helical" evidence="1">
    <location>
        <begin position="85"/>
        <end position="103"/>
    </location>
</feature>
<dbReference type="OrthoDB" id="329514at2"/>
<name>A0A5C6X7N7_9DELT</name>
<gene>
    <name evidence="2" type="ORF">FRC96_10290</name>
</gene>
<evidence type="ECO:0000256" key="1">
    <source>
        <dbReference type="SAM" id="Phobius"/>
    </source>
</evidence>
<sequence>MFEVLVAIHNVLRWVVLIAAFAAIGTAWQGVLSKRAYTRGDRLRSVALVASVHTQLLLGLALYGLSPIVRTGLTDMANAMSTRGIRFFVVEHIALMLLAVFVIQAGSIAAKNADDDAKKHKRGAIFYTLGLLLVLGGIPWFRPLFPGL</sequence>
<accession>A0A5C6X7N7</accession>
<protein>
    <recommendedName>
        <fullName evidence="4">Cytochrome B</fullName>
    </recommendedName>
</protein>
<feature type="transmembrane region" description="Helical" evidence="1">
    <location>
        <begin position="12"/>
        <end position="31"/>
    </location>
</feature>
<feature type="transmembrane region" description="Helical" evidence="1">
    <location>
        <begin position="43"/>
        <end position="65"/>
    </location>
</feature>
<keyword evidence="1" id="KW-1133">Transmembrane helix</keyword>
<proteinExistence type="predicted"/>